<keyword evidence="10" id="KW-1185">Reference proteome</keyword>
<protein>
    <submittedName>
        <fullName evidence="9">Outer membrane efflux protein</fullName>
    </submittedName>
</protein>
<dbReference type="Proteomes" id="UP000198697">
    <property type="component" value="Unassembled WGS sequence"/>
</dbReference>
<keyword evidence="5" id="KW-0812">Transmembrane</keyword>
<evidence type="ECO:0000313" key="10">
    <source>
        <dbReference type="Proteomes" id="UP000198697"/>
    </source>
</evidence>
<dbReference type="PANTHER" id="PTHR30026">
    <property type="entry name" value="OUTER MEMBRANE PROTEIN TOLC"/>
    <property type="match status" value="1"/>
</dbReference>
<keyword evidence="8" id="KW-0732">Signal</keyword>
<evidence type="ECO:0000256" key="3">
    <source>
        <dbReference type="ARBA" id="ARBA00022448"/>
    </source>
</evidence>
<gene>
    <name evidence="9" type="ORF">SAMN04487998_3648</name>
</gene>
<dbReference type="InterPro" id="IPR051906">
    <property type="entry name" value="TolC-like"/>
</dbReference>
<evidence type="ECO:0000256" key="4">
    <source>
        <dbReference type="ARBA" id="ARBA00022452"/>
    </source>
</evidence>
<feature type="signal peptide" evidence="8">
    <location>
        <begin position="1"/>
        <end position="18"/>
    </location>
</feature>
<dbReference type="SUPFAM" id="SSF56954">
    <property type="entry name" value="Outer membrane efflux proteins (OEP)"/>
    <property type="match status" value="1"/>
</dbReference>
<comment type="similarity">
    <text evidence="2">Belongs to the outer membrane factor (OMF) (TC 1.B.17) family.</text>
</comment>
<dbReference type="EMBL" id="FOHS01000006">
    <property type="protein sequence ID" value="SEU04376.1"/>
    <property type="molecule type" value="Genomic_DNA"/>
</dbReference>
<evidence type="ECO:0000256" key="2">
    <source>
        <dbReference type="ARBA" id="ARBA00007613"/>
    </source>
</evidence>
<dbReference type="RefSeq" id="WP_092774156.1">
    <property type="nucleotide sequence ID" value="NZ_FOHS01000006.1"/>
</dbReference>
<accession>A0A1I0J4B8</accession>
<dbReference type="AlphaFoldDB" id="A0A1I0J4B8"/>
<evidence type="ECO:0000256" key="7">
    <source>
        <dbReference type="ARBA" id="ARBA00023237"/>
    </source>
</evidence>
<evidence type="ECO:0000256" key="5">
    <source>
        <dbReference type="ARBA" id="ARBA00022692"/>
    </source>
</evidence>
<dbReference type="OrthoDB" id="823635at2"/>
<evidence type="ECO:0000256" key="8">
    <source>
        <dbReference type="SAM" id="SignalP"/>
    </source>
</evidence>
<evidence type="ECO:0000256" key="6">
    <source>
        <dbReference type="ARBA" id="ARBA00023136"/>
    </source>
</evidence>
<dbReference type="GO" id="GO:0009279">
    <property type="term" value="C:cell outer membrane"/>
    <property type="evidence" value="ECO:0007669"/>
    <property type="project" value="UniProtKB-SubCell"/>
</dbReference>
<reference evidence="10" key="1">
    <citation type="submission" date="2016-10" db="EMBL/GenBank/DDBJ databases">
        <authorList>
            <person name="Varghese N."/>
            <person name="Submissions S."/>
        </authorList>
    </citation>
    <scope>NUCLEOTIDE SEQUENCE [LARGE SCALE GENOMIC DNA]</scope>
    <source>
        <strain evidence="10">DSM 15310</strain>
    </source>
</reference>
<keyword evidence="3" id="KW-0813">Transport</keyword>
<dbReference type="GO" id="GO:0015288">
    <property type="term" value="F:porin activity"/>
    <property type="evidence" value="ECO:0007669"/>
    <property type="project" value="TreeGrafter"/>
</dbReference>
<organism evidence="9 10">
    <name type="scientific">Hymenobacter actinosclerus</name>
    <dbReference type="NCBI Taxonomy" id="82805"/>
    <lineage>
        <taxon>Bacteria</taxon>
        <taxon>Pseudomonadati</taxon>
        <taxon>Bacteroidota</taxon>
        <taxon>Cytophagia</taxon>
        <taxon>Cytophagales</taxon>
        <taxon>Hymenobacteraceae</taxon>
        <taxon>Hymenobacter</taxon>
    </lineage>
</organism>
<dbReference type="STRING" id="82805.SAMN04487998_3648"/>
<comment type="subcellular location">
    <subcellularLocation>
        <location evidence="1">Cell outer membrane</location>
    </subcellularLocation>
</comment>
<proteinExistence type="inferred from homology"/>
<feature type="chain" id="PRO_5011486493" evidence="8">
    <location>
        <begin position="19"/>
        <end position="249"/>
    </location>
</feature>
<keyword evidence="4" id="KW-1134">Transmembrane beta strand</keyword>
<dbReference type="Gene3D" id="1.20.1600.10">
    <property type="entry name" value="Outer membrane efflux proteins (OEP)"/>
    <property type="match status" value="1"/>
</dbReference>
<dbReference type="PANTHER" id="PTHR30026:SF20">
    <property type="entry name" value="OUTER MEMBRANE PROTEIN TOLC"/>
    <property type="match status" value="1"/>
</dbReference>
<keyword evidence="7" id="KW-0998">Cell outer membrane</keyword>
<dbReference type="GO" id="GO:1990281">
    <property type="term" value="C:efflux pump complex"/>
    <property type="evidence" value="ECO:0007669"/>
    <property type="project" value="TreeGrafter"/>
</dbReference>
<sequence length="249" mass="27388">MIRLFLTALLLSLPTALALGQTKTPEATEAWQAVFFASPAKALPLLTAAAISHSAELRALEIDKSLDELNLKLSRRAILNSAALGAGYVYGNQASIALNDPLNPNQFTTFSSGRYQIGASFNLPLGQVASRGTQIRKEELNYKRSEATRQGQESQLRQQIIQLYQNVLLARKVFTLQQEALVNTRTNYQLAEKKFQQGQISLQELSEVSALLTSVSVARESARSQYDTAFLVLEEVVGEKIPTLMTSTL</sequence>
<dbReference type="Pfam" id="PF02321">
    <property type="entry name" value="OEP"/>
    <property type="match status" value="1"/>
</dbReference>
<evidence type="ECO:0000313" key="9">
    <source>
        <dbReference type="EMBL" id="SEU04376.1"/>
    </source>
</evidence>
<dbReference type="InterPro" id="IPR003423">
    <property type="entry name" value="OMP_efflux"/>
</dbReference>
<keyword evidence="6" id="KW-0472">Membrane</keyword>
<dbReference type="GO" id="GO:0015562">
    <property type="term" value="F:efflux transmembrane transporter activity"/>
    <property type="evidence" value="ECO:0007669"/>
    <property type="project" value="InterPro"/>
</dbReference>
<evidence type="ECO:0000256" key="1">
    <source>
        <dbReference type="ARBA" id="ARBA00004442"/>
    </source>
</evidence>
<name>A0A1I0J4B8_9BACT</name>